<sequence length="61" mass="6818">MTPTNRAGPLWRTETWQPRALPSRARICKAPEAPEAPEAPGLPLEALEARYGPRYADRLYG</sequence>
<protein>
    <submittedName>
        <fullName evidence="1">Uncharacterized protein</fullName>
    </submittedName>
</protein>
<name>A0ABN1AEH2_9ACTN</name>
<dbReference type="RefSeq" id="WP_346096791.1">
    <property type="nucleotide sequence ID" value="NZ_BAAABY010000031.1"/>
</dbReference>
<comment type="caution">
    <text evidence="1">The sequence shown here is derived from an EMBL/GenBank/DDBJ whole genome shotgun (WGS) entry which is preliminary data.</text>
</comment>
<reference evidence="1 2" key="1">
    <citation type="journal article" date="2019" name="Int. J. Syst. Evol. Microbiol.">
        <title>The Global Catalogue of Microorganisms (GCM) 10K type strain sequencing project: providing services to taxonomists for standard genome sequencing and annotation.</title>
        <authorList>
            <consortium name="The Broad Institute Genomics Platform"/>
            <consortium name="The Broad Institute Genome Sequencing Center for Infectious Disease"/>
            <person name="Wu L."/>
            <person name="Ma J."/>
        </authorList>
    </citation>
    <scope>NUCLEOTIDE SEQUENCE [LARGE SCALE GENOMIC DNA]</scope>
    <source>
        <strain evidence="1 2">JCM 4805</strain>
    </source>
</reference>
<accession>A0ABN1AEH2</accession>
<dbReference type="EMBL" id="BAAABY010000031">
    <property type="protein sequence ID" value="GAA0474492.1"/>
    <property type="molecule type" value="Genomic_DNA"/>
</dbReference>
<evidence type="ECO:0000313" key="1">
    <source>
        <dbReference type="EMBL" id="GAA0474492.1"/>
    </source>
</evidence>
<evidence type="ECO:0000313" key="2">
    <source>
        <dbReference type="Proteomes" id="UP001500909"/>
    </source>
</evidence>
<organism evidence="1 2">
    <name type="scientific">Streptomyces olivaceiscleroticus</name>
    <dbReference type="NCBI Taxonomy" id="68245"/>
    <lineage>
        <taxon>Bacteria</taxon>
        <taxon>Bacillati</taxon>
        <taxon>Actinomycetota</taxon>
        <taxon>Actinomycetes</taxon>
        <taxon>Kitasatosporales</taxon>
        <taxon>Streptomycetaceae</taxon>
        <taxon>Streptomyces</taxon>
    </lineage>
</organism>
<gene>
    <name evidence="1" type="ORF">GCM10010361_43570</name>
</gene>
<keyword evidence="2" id="KW-1185">Reference proteome</keyword>
<dbReference type="Proteomes" id="UP001500909">
    <property type="component" value="Unassembled WGS sequence"/>
</dbReference>
<proteinExistence type="predicted"/>